<feature type="compositionally biased region" description="Polar residues" evidence="1">
    <location>
        <begin position="24"/>
        <end position="55"/>
    </location>
</feature>
<feature type="region of interest" description="Disordered" evidence="1">
    <location>
        <begin position="23"/>
        <end position="55"/>
    </location>
</feature>
<evidence type="ECO:0000256" key="1">
    <source>
        <dbReference type="SAM" id="MobiDB-lite"/>
    </source>
</evidence>
<organism evidence="2 3">
    <name type="scientific">Svornostia abyssi</name>
    <dbReference type="NCBI Taxonomy" id="2898438"/>
    <lineage>
        <taxon>Bacteria</taxon>
        <taxon>Bacillati</taxon>
        <taxon>Actinomycetota</taxon>
        <taxon>Thermoleophilia</taxon>
        <taxon>Solirubrobacterales</taxon>
        <taxon>Baekduiaceae</taxon>
        <taxon>Svornostia</taxon>
    </lineage>
</organism>
<dbReference type="RefSeq" id="WP_353862690.1">
    <property type="nucleotide sequence ID" value="NZ_CP088295.1"/>
</dbReference>
<protein>
    <recommendedName>
        <fullName evidence="4">Secreted protein</fullName>
    </recommendedName>
</protein>
<sequence length="55" mass="5530">MLVASVTSRASTTVSMRAAVITRRSASASAPTRTNSVRSSTIGGSCVSTPTIVST</sequence>
<accession>A0ABY5PC80</accession>
<evidence type="ECO:0008006" key="4">
    <source>
        <dbReference type="Google" id="ProtNLM"/>
    </source>
</evidence>
<evidence type="ECO:0000313" key="2">
    <source>
        <dbReference type="EMBL" id="UUY02157.1"/>
    </source>
</evidence>
<evidence type="ECO:0000313" key="3">
    <source>
        <dbReference type="Proteomes" id="UP001058860"/>
    </source>
</evidence>
<keyword evidence="3" id="KW-1185">Reference proteome</keyword>
<dbReference type="Proteomes" id="UP001058860">
    <property type="component" value="Chromosome"/>
</dbReference>
<dbReference type="EMBL" id="CP088295">
    <property type="protein sequence ID" value="UUY02157.1"/>
    <property type="molecule type" value="Genomic_DNA"/>
</dbReference>
<name>A0ABY5PC80_9ACTN</name>
<reference evidence="3" key="1">
    <citation type="submission" date="2021-11" db="EMBL/GenBank/DDBJ databases">
        <title>Cultivation dependent microbiological survey of springs from the worlds oldest radium mine currently devoted to the extraction of radon-saturated water.</title>
        <authorList>
            <person name="Kapinusova G."/>
            <person name="Smrhova T."/>
            <person name="Strejcek M."/>
            <person name="Suman J."/>
            <person name="Jani K."/>
            <person name="Pajer P."/>
            <person name="Uhlik O."/>
        </authorList>
    </citation>
    <scope>NUCLEOTIDE SEQUENCE [LARGE SCALE GENOMIC DNA]</scope>
    <source>
        <strain evidence="3">J379</strain>
    </source>
</reference>
<proteinExistence type="predicted"/>
<gene>
    <name evidence="2" type="ORF">LRS13_15715</name>
</gene>